<accession>A0A0F9RUC7</accession>
<evidence type="ECO:0000313" key="1">
    <source>
        <dbReference type="EMBL" id="KKN53497.1"/>
    </source>
</evidence>
<sequence>MSPSISYGKSYGSALAIKHEPILDEEGKATGEQRFQPRFRFTEFAVDRHSEVVVPMGMSLTNWKANPQVFFGHGMGAFFSGQIPTIGNGVPETIDQNDKAVDGDVFFDDDGTDEFATLVSSKVQKRLLRMSSIGFRSFKRSSLDDEPLIKGQKGIAHLKTELFELSIVPIPALTKARRLKHNEIRDEFNMFLGEAKEMGWDGIEEQVRYLALEEQLLEPDAAEFLGFSKKIIQGGGVPKKTVDTLNEVIEAFNKASDTFIALLDRASEMGVTIDEAEKALGTLTVTTLSTEERNGTLKNLKELINQANEGLKSLNN</sequence>
<protein>
    <submittedName>
        <fullName evidence="1">Uncharacterized protein</fullName>
    </submittedName>
</protein>
<comment type="caution">
    <text evidence="1">The sequence shown here is derived from an EMBL/GenBank/DDBJ whole genome shotgun (WGS) entry which is preliminary data.</text>
</comment>
<gene>
    <name evidence="1" type="ORF">LCGC14_0601940</name>
</gene>
<dbReference type="AlphaFoldDB" id="A0A0F9RUC7"/>
<name>A0A0F9RUC7_9ZZZZ</name>
<proteinExistence type="predicted"/>
<reference evidence="1" key="1">
    <citation type="journal article" date="2015" name="Nature">
        <title>Complex archaea that bridge the gap between prokaryotes and eukaryotes.</title>
        <authorList>
            <person name="Spang A."/>
            <person name="Saw J.H."/>
            <person name="Jorgensen S.L."/>
            <person name="Zaremba-Niedzwiedzka K."/>
            <person name="Martijn J."/>
            <person name="Lind A.E."/>
            <person name="van Eijk R."/>
            <person name="Schleper C."/>
            <person name="Guy L."/>
            <person name="Ettema T.J."/>
        </authorList>
    </citation>
    <scope>NUCLEOTIDE SEQUENCE</scope>
</reference>
<organism evidence="1">
    <name type="scientific">marine sediment metagenome</name>
    <dbReference type="NCBI Taxonomy" id="412755"/>
    <lineage>
        <taxon>unclassified sequences</taxon>
        <taxon>metagenomes</taxon>
        <taxon>ecological metagenomes</taxon>
    </lineage>
</organism>
<dbReference type="EMBL" id="LAZR01000969">
    <property type="protein sequence ID" value="KKN53497.1"/>
    <property type="molecule type" value="Genomic_DNA"/>
</dbReference>